<dbReference type="GO" id="GO:0022857">
    <property type="term" value="F:transmembrane transporter activity"/>
    <property type="evidence" value="ECO:0007669"/>
    <property type="project" value="InterPro"/>
</dbReference>
<sequence>MQPVWASISNAFRRKPPHYVSMGLFFIYSIIFGTAQNMNTIITGRVLQGLGLGGGGVDFLAEVILADMKTLEERSQYLGLMAIPSAIGNIMGPTVGALLFTYASWR</sequence>
<dbReference type="Pfam" id="PF07690">
    <property type="entry name" value="MFS_1"/>
    <property type="match status" value="1"/>
</dbReference>
<feature type="transmembrane region" description="Helical" evidence="5">
    <location>
        <begin position="18"/>
        <end position="35"/>
    </location>
</feature>
<keyword evidence="2 5" id="KW-0812">Transmembrane</keyword>
<evidence type="ECO:0000256" key="1">
    <source>
        <dbReference type="ARBA" id="ARBA00004141"/>
    </source>
</evidence>
<dbReference type="RefSeq" id="XP_056555441.1">
    <property type="nucleotide sequence ID" value="XM_056700028.1"/>
</dbReference>
<dbReference type="GO" id="GO:0005886">
    <property type="term" value="C:plasma membrane"/>
    <property type="evidence" value="ECO:0007669"/>
    <property type="project" value="TreeGrafter"/>
</dbReference>
<dbReference type="EMBL" id="JAPZBS010000005">
    <property type="protein sequence ID" value="KAJ5371007.1"/>
    <property type="molecule type" value="Genomic_DNA"/>
</dbReference>
<dbReference type="InterPro" id="IPR011701">
    <property type="entry name" value="MFS"/>
</dbReference>
<dbReference type="AlphaFoldDB" id="A0A9W9V6Y2"/>
<dbReference type="InterPro" id="IPR036259">
    <property type="entry name" value="MFS_trans_sf"/>
</dbReference>
<keyword evidence="8" id="KW-1185">Reference proteome</keyword>
<evidence type="ECO:0000256" key="5">
    <source>
        <dbReference type="SAM" id="Phobius"/>
    </source>
</evidence>
<feature type="transmembrane region" description="Helical" evidence="5">
    <location>
        <begin position="77"/>
        <end position="103"/>
    </location>
</feature>
<evidence type="ECO:0000256" key="4">
    <source>
        <dbReference type="ARBA" id="ARBA00023136"/>
    </source>
</evidence>
<keyword evidence="4 5" id="KW-0472">Membrane</keyword>
<evidence type="ECO:0000313" key="8">
    <source>
        <dbReference type="Proteomes" id="UP001147782"/>
    </source>
</evidence>
<comment type="subcellular location">
    <subcellularLocation>
        <location evidence="1">Membrane</location>
        <topology evidence="1">Multi-pass membrane protein</topology>
    </subcellularLocation>
</comment>
<gene>
    <name evidence="7" type="ORF">N7496_007099</name>
</gene>
<comment type="caution">
    <text evidence="7">The sequence shown here is derived from an EMBL/GenBank/DDBJ whole genome shotgun (WGS) entry which is preliminary data.</text>
</comment>
<evidence type="ECO:0000256" key="3">
    <source>
        <dbReference type="ARBA" id="ARBA00022989"/>
    </source>
</evidence>
<protein>
    <recommendedName>
        <fullName evidence="6">Major facilitator superfamily (MFS) profile domain-containing protein</fullName>
    </recommendedName>
</protein>
<evidence type="ECO:0000256" key="2">
    <source>
        <dbReference type="ARBA" id="ARBA00022692"/>
    </source>
</evidence>
<accession>A0A9W9V6Y2</accession>
<dbReference type="SUPFAM" id="SSF103473">
    <property type="entry name" value="MFS general substrate transporter"/>
    <property type="match status" value="1"/>
</dbReference>
<evidence type="ECO:0000259" key="6">
    <source>
        <dbReference type="PROSITE" id="PS50850"/>
    </source>
</evidence>
<reference evidence="7" key="2">
    <citation type="journal article" date="2023" name="IMA Fungus">
        <title>Comparative genomic study of the Penicillium genus elucidates a diverse pangenome and 15 lateral gene transfer events.</title>
        <authorList>
            <person name="Petersen C."/>
            <person name="Sorensen T."/>
            <person name="Nielsen M.R."/>
            <person name="Sondergaard T.E."/>
            <person name="Sorensen J.L."/>
            <person name="Fitzpatrick D.A."/>
            <person name="Frisvad J.C."/>
            <person name="Nielsen K.L."/>
        </authorList>
    </citation>
    <scope>NUCLEOTIDE SEQUENCE</scope>
    <source>
        <strain evidence="7">IBT 29864</strain>
    </source>
</reference>
<dbReference type="OrthoDB" id="4139357at2759"/>
<dbReference type="GeneID" id="81439207"/>
<dbReference type="Proteomes" id="UP001147782">
    <property type="component" value="Unassembled WGS sequence"/>
</dbReference>
<proteinExistence type="predicted"/>
<feature type="domain" description="Major facilitator superfamily (MFS) profile" evidence="6">
    <location>
        <begin position="1"/>
        <end position="106"/>
    </location>
</feature>
<dbReference type="PANTHER" id="PTHR23501">
    <property type="entry name" value="MAJOR FACILITATOR SUPERFAMILY"/>
    <property type="match status" value="1"/>
</dbReference>
<dbReference type="Gene3D" id="1.20.1720.10">
    <property type="entry name" value="Multidrug resistance protein D"/>
    <property type="match status" value="1"/>
</dbReference>
<keyword evidence="3 5" id="KW-1133">Transmembrane helix</keyword>
<name>A0A9W9V6Y2_9EURO</name>
<reference evidence="7" key="1">
    <citation type="submission" date="2022-11" db="EMBL/GenBank/DDBJ databases">
        <authorList>
            <person name="Petersen C."/>
        </authorList>
    </citation>
    <scope>NUCLEOTIDE SEQUENCE</scope>
    <source>
        <strain evidence="7">IBT 29864</strain>
    </source>
</reference>
<dbReference type="InterPro" id="IPR020846">
    <property type="entry name" value="MFS_dom"/>
</dbReference>
<evidence type="ECO:0000313" key="7">
    <source>
        <dbReference type="EMBL" id="KAJ5371007.1"/>
    </source>
</evidence>
<dbReference type="PANTHER" id="PTHR23501:SF156">
    <property type="entry name" value="TRANSPORTER, PUTATIVE-RELATED"/>
    <property type="match status" value="1"/>
</dbReference>
<organism evidence="7 8">
    <name type="scientific">Penicillium cataractarum</name>
    <dbReference type="NCBI Taxonomy" id="2100454"/>
    <lineage>
        <taxon>Eukaryota</taxon>
        <taxon>Fungi</taxon>
        <taxon>Dikarya</taxon>
        <taxon>Ascomycota</taxon>
        <taxon>Pezizomycotina</taxon>
        <taxon>Eurotiomycetes</taxon>
        <taxon>Eurotiomycetidae</taxon>
        <taxon>Eurotiales</taxon>
        <taxon>Aspergillaceae</taxon>
        <taxon>Penicillium</taxon>
    </lineage>
</organism>
<dbReference type="PROSITE" id="PS50850">
    <property type="entry name" value="MFS"/>
    <property type="match status" value="1"/>
</dbReference>